<gene>
    <name evidence="1" type="ORF">H9654_08815</name>
</gene>
<comment type="caution">
    <text evidence="1">The sequence shown here is derived from an EMBL/GenBank/DDBJ whole genome shotgun (WGS) entry which is preliminary data.</text>
</comment>
<dbReference type="Proteomes" id="UP000636938">
    <property type="component" value="Unassembled WGS sequence"/>
</dbReference>
<dbReference type="AlphaFoldDB" id="A0A8X8FPN1"/>
<name>A0A8X8FPN1_9GAMM</name>
<evidence type="ECO:0000313" key="2">
    <source>
        <dbReference type="Proteomes" id="UP000636938"/>
    </source>
</evidence>
<dbReference type="RefSeq" id="WP_191770527.1">
    <property type="nucleotide sequence ID" value="NZ_JACSQS010000007.1"/>
</dbReference>
<organism evidence="1 2">
    <name type="scientific">Stenotrophomonas lacuserhaii</name>
    <dbReference type="NCBI Taxonomy" id="2760084"/>
    <lineage>
        <taxon>Bacteria</taxon>
        <taxon>Pseudomonadati</taxon>
        <taxon>Pseudomonadota</taxon>
        <taxon>Gammaproteobacteria</taxon>
        <taxon>Lysobacterales</taxon>
        <taxon>Lysobacteraceae</taxon>
        <taxon>Stenotrophomonas</taxon>
    </lineage>
</organism>
<proteinExistence type="predicted"/>
<dbReference type="EMBL" id="JACSQS010000007">
    <property type="protein sequence ID" value="MBD7954307.1"/>
    <property type="molecule type" value="Genomic_DNA"/>
</dbReference>
<evidence type="ECO:0000313" key="1">
    <source>
        <dbReference type="EMBL" id="MBD7954307.1"/>
    </source>
</evidence>
<reference evidence="1 2" key="1">
    <citation type="submission" date="2020-08" db="EMBL/GenBank/DDBJ databases">
        <title>A Genomic Blueprint of the Chicken Gut Microbiome.</title>
        <authorList>
            <person name="Gilroy R."/>
            <person name="Ravi A."/>
            <person name="Getino M."/>
            <person name="Pursley I."/>
            <person name="Horton D.L."/>
            <person name="Alikhan N.-F."/>
            <person name="Baker D."/>
            <person name="Gharbi K."/>
            <person name="Hall N."/>
            <person name="Watson M."/>
            <person name="Adriaenssens E.M."/>
            <person name="Foster-Nyarko E."/>
            <person name="Jarju S."/>
            <person name="Secka A."/>
            <person name="Antonio M."/>
            <person name="Oren A."/>
            <person name="Chaudhuri R."/>
            <person name="La Ragione R.M."/>
            <person name="Hildebrand F."/>
            <person name="Pallen M.J."/>
        </authorList>
    </citation>
    <scope>NUCLEOTIDE SEQUENCE [LARGE SCALE GENOMIC DNA]</scope>
    <source>
        <strain evidence="1 2">Sa5BUN4</strain>
    </source>
</reference>
<protein>
    <submittedName>
        <fullName evidence="1">Uncharacterized protein</fullName>
    </submittedName>
</protein>
<accession>A0A8X8FPN1</accession>
<sequence length="85" mass="9285">MAQMTDLSFLAGRDSSLELIIRALIATHPDPLHFNQALSNFATAAPDTRGARDLVAFTEGWLAVTVPVMRATDESHEGFAREVFP</sequence>
<keyword evidence="2" id="KW-1185">Reference proteome</keyword>